<sequence>MNIDAPTVAHLLIGPAKTAAEYLWCHTARTLVTCRAPVTTASAQGRRFTVSVCFTRSYLQMSDRLPERPQTSAPHKSDKM</sequence>
<organism evidence="1 3">
    <name type="scientific">Scophthalmus maximus</name>
    <name type="common">Turbot</name>
    <name type="synonym">Psetta maxima</name>
    <dbReference type="NCBI Taxonomy" id="52904"/>
    <lineage>
        <taxon>Eukaryota</taxon>
        <taxon>Metazoa</taxon>
        <taxon>Chordata</taxon>
        <taxon>Craniata</taxon>
        <taxon>Vertebrata</taxon>
        <taxon>Euteleostomi</taxon>
        <taxon>Actinopterygii</taxon>
        <taxon>Neopterygii</taxon>
        <taxon>Teleostei</taxon>
        <taxon>Neoteleostei</taxon>
        <taxon>Acanthomorphata</taxon>
        <taxon>Carangaria</taxon>
        <taxon>Pleuronectiformes</taxon>
        <taxon>Pleuronectoidei</taxon>
        <taxon>Scophthalmidae</taxon>
        <taxon>Scophthalmus</taxon>
    </lineage>
</organism>
<dbReference type="AlphaFoldDB" id="A0A2U9CKB0"/>
<evidence type="ECO:0000313" key="4">
    <source>
        <dbReference type="Proteomes" id="UP000438429"/>
    </source>
</evidence>
<dbReference type="Proteomes" id="UP000438429">
    <property type="component" value="Unassembled WGS sequence"/>
</dbReference>
<reference evidence="1 3" key="1">
    <citation type="submission" date="2017-12" db="EMBL/GenBank/DDBJ databases">
        <title>Integrating genomic resources of turbot (Scophthalmus maximus) in depth evaluation of genetic and physical mapping variation across individuals.</title>
        <authorList>
            <person name="Martinez P."/>
        </authorList>
    </citation>
    <scope>NUCLEOTIDE SEQUENCE [LARGE SCALE GENOMIC DNA]</scope>
</reference>
<keyword evidence="3" id="KW-1185">Reference proteome</keyword>
<dbReference type="EMBL" id="CP026259">
    <property type="protein sequence ID" value="AWP16146.1"/>
    <property type="molecule type" value="Genomic_DNA"/>
</dbReference>
<evidence type="ECO:0000313" key="3">
    <source>
        <dbReference type="Proteomes" id="UP000246464"/>
    </source>
</evidence>
<proteinExistence type="predicted"/>
<evidence type="ECO:0000313" key="2">
    <source>
        <dbReference type="EMBL" id="KAF0043961.1"/>
    </source>
</evidence>
<reference evidence="2 4" key="2">
    <citation type="submission" date="2019-06" db="EMBL/GenBank/DDBJ databases">
        <title>Draft genomes of female and male turbot (Scophthalmus maximus).</title>
        <authorList>
            <person name="Xu H."/>
            <person name="Xu X.-W."/>
            <person name="Shao C."/>
            <person name="Chen S."/>
        </authorList>
    </citation>
    <scope>NUCLEOTIDE SEQUENCE [LARGE SCALE GENOMIC DNA]</scope>
    <source>
        <strain evidence="2">Ysfricsl-2016a</strain>
        <tissue evidence="2">Blood</tissue>
    </source>
</reference>
<protein>
    <submittedName>
        <fullName evidence="1">Uncharacterized protein</fullName>
    </submittedName>
</protein>
<dbReference type="EMBL" id="VEVO01000003">
    <property type="protein sequence ID" value="KAF0043961.1"/>
    <property type="molecule type" value="Genomic_DNA"/>
</dbReference>
<dbReference type="Proteomes" id="UP000246464">
    <property type="component" value="Chromosome 17"/>
</dbReference>
<evidence type="ECO:0000313" key="1">
    <source>
        <dbReference type="EMBL" id="AWP16146.1"/>
    </source>
</evidence>
<gene>
    <name evidence="2" type="ORF">F2P81_003119</name>
    <name evidence="1" type="ORF">SMAX5B_008931</name>
</gene>
<accession>A0A2U9CKB0</accession>
<name>A0A2U9CKB0_SCOMX</name>